<dbReference type="EMBL" id="BAAAME010000003">
    <property type="protein sequence ID" value="GAA1735943.1"/>
    <property type="molecule type" value="Genomic_DNA"/>
</dbReference>
<feature type="transmembrane region" description="Helical" evidence="2">
    <location>
        <begin position="209"/>
        <end position="230"/>
    </location>
</feature>
<organism evidence="3 4">
    <name type="scientific">Aeromicrobium alkaliterrae</name>
    <dbReference type="NCBI Taxonomy" id="302168"/>
    <lineage>
        <taxon>Bacteria</taxon>
        <taxon>Bacillati</taxon>
        <taxon>Actinomycetota</taxon>
        <taxon>Actinomycetes</taxon>
        <taxon>Propionibacteriales</taxon>
        <taxon>Nocardioidaceae</taxon>
        <taxon>Aeromicrobium</taxon>
    </lineage>
</organism>
<feature type="transmembrane region" description="Helical" evidence="2">
    <location>
        <begin position="85"/>
        <end position="104"/>
    </location>
</feature>
<feature type="transmembrane region" description="Helical" evidence="2">
    <location>
        <begin position="124"/>
        <end position="143"/>
    </location>
</feature>
<proteinExistence type="predicted"/>
<keyword evidence="2" id="KW-1133">Transmembrane helix</keyword>
<feature type="transmembrane region" description="Helical" evidence="2">
    <location>
        <begin position="155"/>
        <end position="176"/>
    </location>
</feature>
<evidence type="ECO:0000256" key="1">
    <source>
        <dbReference type="SAM" id="MobiDB-lite"/>
    </source>
</evidence>
<feature type="region of interest" description="Disordered" evidence="1">
    <location>
        <begin position="1"/>
        <end position="31"/>
    </location>
</feature>
<reference evidence="3 4" key="1">
    <citation type="journal article" date="2019" name="Int. J. Syst. Evol. Microbiol.">
        <title>The Global Catalogue of Microorganisms (GCM) 10K type strain sequencing project: providing services to taxonomists for standard genome sequencing and annotation.</title>
        <authorList>
            <consortium name="The Broad Institute Genomics Platform"/>
            <consortium name="The Broad Institute Genome Sequencing Center for Infectious Disease"/>
            <person name="Wu L."/>
            <person name="Ma J."/>
        </authorList>
    </citation>
    <scope>NUCLEOTIDE SEQUENCE [LARGE SCALE GENOMIC DNA]</scope>
    <source>
        <strain evidence="3 4">JCM 13518</strain>
    </source>
</reference>
<feature type="transmembrane region" description="Helical" evidence="2">
    <location>
        <begin position="236"/>
        <end position="258"/>
    </location>
</feature>
<evidence type="ECO:0000256" key="2">
    <source>
        <dbReference type="SAM" id="Phobius"/>
    </source>
</evidence>
<feature type="transmembrane region" description="Helical" evidence="2">
    <location>
        <begin position="270"/>
        <end position="291"/>
    </location>
</feature>
<evidence type="ECO:0000313" key="3">
    <source>
        <dbReference type="EMBL" id="GAA1735943.1"/>
    </source>
</evidence>
<protein>
    <submittedName>
        <fullName evidence="3">Uncharacterized protein</fullName>
    </submittedName>
</protein>
<feature type="transmembrane region" description="Helical" evidence="2">
    <location>
        <begin position="188"/>
        <end position="204"/>
    </location>
</feature>
<gene>
    <name evidence="3" type="ORF">GCM10009710_15460</name>
</gene>
<dbReference type="RefSeq" id="WP_344199631.1">
    <property type="nucleotide sequence ID" value="NZ_BAAAME010000003.1"/>
</dbReference>
<dbReference type="Proteomes" id="UP001501057">
    <property type="component" value="Unassembled WGS sequence"/>
</dbReference>
<evidence type="ECO:0000313" key="4">
    <source>
        <dbReference type="Proteomes" id="UP001501057"/>
    </source>
</evidence>
<keyword evidence="4" id="KW-1185">Reference proteome</keyword>
<sequence length="297" mass="30054">MSRSAHRGSPSRGHVAPAEAVPRRAPTRRAPSRLPPALWTVALVAVMAVAAQVDPVLVAATVLLVQAQIAVGPHPTDPRGRTVRAPKVAAVMTASLVATALTLWPRTLVGADGTTAGDIADVVPGSLVAIVPATAAGLVVALISQMFRRDGRRELVTTTAHAATASLLAALAIGWITAARNPLGEETVVLGAVGVGVGVLLWCLPGDRYVVASVAMAGSAVACALVAQLAGDFFTFTWVFGLVMGAQVSIGAVLGQVVGRAWGEGRRHAASGWGFPGAMSVALAAPLVHLIGQLGVG</sequence>
<name>A0ABN2JR23_9ACTN</name>
<keyword evidence="2" id="KW-0812">Transmembrane</keyword>
<keyword evidence="2" id="KW-0472">Membrane</keyword>
<accession>A0ABN2JR23</accession>
<comment type="caution">
    <text evidence="3">The sequence shown here is derived from an EMBL/GenBank/DDBJ whole genome shotgun (WGS) entry which is preliminary data.</text>
</comment>